<evidence type="ECO:0000256" key="9">
    <source>
        <dbReference type="PIRSR" id="PIRSR006431-1"/>
    </source>
</evidence>
<evidence type="ECO:0000313" key="14">
    <source>
        <dbReference type="Proteomes" id="UP000198551"/>
    </source>
</evidence>
<comment type="catalytic activity">
    <reaction evidence="1 8 10">
        <text>Release of N-terminal proline from a peptide.</text>
        <dbReference type="EC" id="3.4.11.5"/>
    </reaction>
</comment>
<name>A0A1C4X2L3_9ACTN</name>
<dbReference type="EMBL" id="FMCV01000006">
    <property type="protein sequence ID" value="SCF02688.1"/>
    <property type="molecule type" value="Genomic_DNA"/>
</dbReference>
<accession>A0A1C4X2L3</accession>
<dbReference type="PANTHER" id="PTHR43722">
    <property type="entry name" value="PROLINE IMINOPEPTIDASE"/>
    <property type="match status" value="1"/>
</dbReference>
<keyword evidence="5 8" id="KW-0963">Cytoplasm</keyword>
<dbReference type="SUPFAM" id="SSF53474">
    <property type="entry name" value="alpha/beta-Hydrolases"/>
    <property type="match status" value="1"/>
</dbReference>
<dbReference type="EC" id="3.4.11.5" evidence="8 10"/>
<gene>
    <name evidence="13" type="ORF">GA0070215_10694</name>
</gene>
<dbReference type="PANTHER" id="PTHR43722:SF1">
    <property type="entry name" value="PROLINE IMINOPEPTIDASE"/>
    <property type="match status" value="1"/>
</dbReference>
<dbReference type="Proteomes" id="UP000198551">
    <property type="component" value="Unassembled WGS sequence"/>
</dbReference>
<organism evidence="13 14">
    <name type="scientific">Micromonospora marina</name>
    <dbReference type="NCBI Taxonomy" id="307120"/>
    <lineage>
        <taxon>Bacteria</taxon>
        <taxon>Bacillati</taxon>
        <taxon>Actinomycetota</taxon>
        <taxon>Actinomycetes</taxon>
        <taxon>Micromonosporales</taxon>
        <taxon>Micromonosporaceae</taxon>
        <taxon>Micromonospora</taxon>
    </lineage>
</organism>
<evidence type="ECO:0000256" key="3">
    <source>
        <dbReference type="ARBA" id="ARBA00010088"/>
    </source>
</evidence>
<reference evidence="14" key="1">
    <citation type="submission" date="2016-06" db="EMBL/GenBank/DDBJ databases">
        <authorList>
            <person name="Varghese N."/>
        </authorList>
    </citation>
    <scope>NUCLEOTIDE SEQUENCE [LARGE SCALE GENOMIC DNA]</scope>
    <source>
        <strain evidence="14">DSM 45555</strain>
    </source>
</reference>
<feature type="active site" description="Proton donor" evidence="9">
    <location>
        <position position="293"/>
    </location>
</feature>
<feature type="active site" description="Nucleophile" evidence="9">
    <location>
        <position position="110"/>
    </location>
</feature>
<comment type="subcellular location">
    <subcellularLocation>
        <location evidence="2 8">Cytoplasm</location>
    </subcellularLocation>
</comment>
<evidence type="ECO:0000256" key="11">
    <source>
        <dbReference type="SAM" id="MobiDB-lite"/>
    </source>
</evidence>
<feature type="domain" description="AB hydrolase-1" evidence="12">
    <location>
        <begin position="36"/>
        <end position="296"/>
    </location>
</feature>
<evidence type="ECO:0000256" key="7">
    <source>
        <dbReference type="ARBA" id="ARBA00022801"/>
    </source>
</evidence>
<keyword evidence="14" id="KW-1185">Reference proteome</keyword>
<keyword evidence="4 8" id="KW-0031">Aminopeptidase</keyword>
<feature type="active site" evidence="9">
    <location>
        <position position="265"/>
    </location>
</feature>
<evidence type="ECO:0000256" key="10">
    <source>
        <dbReference type="RuleBase" id="RU003421"/>
    </source>
</evidence>
<dbReference type="Gene3D" id="3.40.50.1820">
    <property type="entry name" value="alpha/beta hydrolase"/>
    <property type="match status" value="1"/>
</dbReference>
<comment type="similarity">
    <text evidence="3 8 10">Belongs to the peptidase S33 family.</text>
</comment>
<evidence type="ECO:0000256" key="5">
    <source>
        <dbReference type="ARBA" id="ARBA00022490"/>
    </source>
</evidence>
<dbReference type="Pfam" id="PF00561">
    <property type="entry name" value="Abhydrolase_1"/>
    <property type="match status" value="1"/>
</dbReference>
<dbReference type="PIRSF" id="PIRSF006431">
    <property type="entry name" value="Pept_S33"/>
    <property type="match status" value="1"/>
</dbReference>
<dbReference type="AlphaFoldDB" id="A0A1C4X2L3"/>
<evidence type="ECO:0000256" key="4">
    <source>
        <dbReference type="ARBA" id="ARBA00022438"/>
    </source>
</evidence>
<feature type="region of interest" description="Disordered" evidence="11">
    <location>
        <begin position="315"/>
        <end position="334"/>
    </location>
</feature>
<evidence type="ECO:0000313" key="13">
    <source>
        <dbReference type="EMBL" id="SCF02688.1"/>
    </source>
</evidence>
<sequence length="334" mass="36847">MTGLHPPAEPYATHRVPVGHGHVLYVEEVGRPDGVPVVFLHGGPGGGLVPVARRFFDPARHRAVLFDQRGAGRSTPHGEVRANTTWHLVADLETIRRRLGIGSWLVFGGSWGTTLGLAYAQAHPDRVTGLVLRGVLLLRRSERDWFYQGGLRHLQPEEWARFVAPIPPDERDDVLGAYHRRLHDPDEERAREYAQAWGRWEAVNSSLRPDPELLAHFTADDHALPVARILSHYAVHGGFLTDGQLLDGVDRIRHLPAVIVNGRYDLCCPPVSAYDLARRWPEATLRIVPDAGHSAAEPGVTREVLRALDEVTARVESPAGEPGHRRPPLAGSAG</sequence>
<evidence type="ECO:0000256" key="1">
    <source>
        <dbReference type="ARBA" id="ARBA00001585"/>
    </source>
</evidence>
<dbReference type="GO" id="GO:0006508">
    <property type="term" value="P:proteolysis"/>
    <property type="evidence" value="ECO:0007669"/>
    <property type="project" value="UniProtKB-KW"/>
</dbReference>
<dbReference type="NCBIfam" id="TIGR01249">
    <property type="entry name" value="pro_imino_pep_1"/>
    <property type="match status" value="1"/>
</dbReference>
<dbReference type="InterPro" id="IPR002410">
    <property type="entry name" value="Peptidase_S33"/>
</dbReference>
<dbReference type="GO" id="GO:0004177">
    <property type="term" value="F:aminopeptidase activity"/>
    <property type="evidence" value="ECO:0007669"/>
    <property type="project" value="UniProtKB-UniRule"/>
</dbReference>
<dbReference type="PRINTS" id="PR00793">
    <property type="entry name" value="PROAMNOPTASE"/>
</dbReference>
<dbReference type="InterPro" id="IPR005944">
    <property type="entry name" value="Pro_iminopeptidase"/>
</dbReference>
<dbReference type="InterPro" id="IPR029058">
    <property type="entry name" value="AB_hydrolase_fold"/>
</dbReference>
<protein>
    <recommendedName>
        <fullName evidence="8 10">Proline iminopeptidase</fullName>
        <shortName evidence="8">PIP</shortName>
        <ecNumber evidence="8 10">3.4.11.5</ecNumber>
    </recommendedName>
    <alternativeName>
        <fullName evidence="8">Prolyl aminopeptidase</fullName>
    </alternativeName>
</protein>
<keyword evidence="6 8" id="KW-0645">Protease</keyword>
<proteinExistence type="inferred from homology"/>
<dbReference type="RefSeq" id="WP_091044541.1">
    <property type="nucleotide sequence ID" value="NZ_FMCV01000006.1"/>
</dbReference>
<evidence type="ECO:0000259" key="12">
    <source>
        <dbReference type="Pfam" id="PF00561"/>
    </source>
</evidence>
<evidence type="ECO:0000256" key="6">
    <source>
        <dbReference type="ARBA" id="ARBA00022670"/>
    </source>
</evidence>
<dbReference type="GO" id="GO:0005737">
    <property type="term" value="C:cytoplasm"/>
    <property type="evidence" value="ECO:0007669"/>
    <property type="project" value="UniProtKB-SubCell"/>
</dbReference>
<dbReference type="InterPro" id="IPR000073">
    <property type="entry name" value="AB_hydrolase_1"/>
</dbReference>
<keyword evidence="7 8" id="KW-0378">Hydrolase</keyword>
<evidence type="ECO:0000256" key="8">
    <source>
        <dbReference type="PIRNR" id="PIRNR006431"/>
    </source>
</evidence>
<evidence type="ECO:0000256" key="2">
    <source>
        <dbReference type="ARBA" id="ARBA00004496"/>
    </source>
</evidence>